<comment type="caution">
    <text evidence="2">The sequence shown here is derived from an EMBL/GenBank/DDBJ whole genome shotgun (WGS) entry which is preliminary data.</text>
</comment>
<keyword evidence="1" id="KW-0812">Transmembrane</keyword>
<keyword evidence="1" id="KW-0472">Membrane</keyword>
<keyword evidence="1" id="KW-1133">Transmembrane helix</keyword>
<dbReference type="Proteomes" id="UP000774570">
    <property type="component" value="Unassembled WGS sequence"/>
</dbReference>
<evidence type="ECO:0000313" key="3">
    <source>
        <dbReference type="Proteomes" id="UP000774570"/>
    </source>
</evidence>
<sequence>MADPWNLRERATLLAVMLAVASVVTAAALYARLGRGALAAAAGILVGSLGCSAAVVVGYVDSLALKGTVAARVVSADGRHTLVTLSGTGFFDPYYEVVLRAGHGLLAQQSGVWESVAKAGAPKSARFLGPDRVEVVADNGCRYISSFDRGSLEAVPRWRMTDRGGCAAERY</sequence>
<dbReference type="EMBL" id="JAIBOA010000004">
    <property type="protein sequence ID" value="MBW8482351.1"/>
    <property type="molecule type" value="Genomic_DNA"/>
</dbReference>
<evidence type="ECO:0000313" key="2">
    <source>
        <dbReference type="EMBL" id="MBW8482351.1"/>
    </source>
</evidence>
<feature type="transmembrane region" description="Helical" evidence="1">
    <location>
        <begin position="12"/>
        <end position="31"/>
    </location>
</feature>
<feature type="transmembrane region" description="Helical" evidence="1">
    <location>
        <begin position="37"/>
        <end position="60"/>
    </location>
</feature>
<dbReference type="RefSeq" id="WP_220164818.1">
    <property type="nucleotide sequence ID" value="NZ_JAIBOA010000004.1"/>
</dbReference>
<organism evidence="2 3">
    <name type="scientific">Actinomadura parmotrematis</name>
    <dbReference type="NCBI Taxonomy" id="2864039"/>
    <lineage>
        <taxon>Bacteria</taxon>
        <taxon>Bacillati</taxon>
        <taxon>Actinomycetota</taxon>
        <taxon>Actinomycetes</taxon>
        <taxon>Streptosporangiales</taxon>
        <taxon>Thermomonosporaceae</taxon>
        <taxon>Actinomadura</taxon>
    </lineage>
</organism>
<keyword evidence="3" id="KW-1185">Reference proteome</keyword>
<evidence type="ECO:0000256" key="1">
    <source>
        <dbReference type="SAM" id="Phobius"/>
    </source>
</evidence>
<proteinExistence type="predicted"/>
<accession>A0ABS7FPW1</accession>
<name>A0ABS7FPW1_9ACTN</name>
<evidence type="ECO:0008006" key="4">
    <source>
        <dbReference type="Google" id="ProtNLM"/>
    </source>
</evidence>
<gene>
    <name evidence="2" type="ORF">K1Y72_08260</name>
</gene>
<reference evidence="2 3" key="1">
    <citation type="submission" date="2021-07" db="EMBL/GenBank/DDBJ databases">
        <title>Actinomadura sp. PM05-2 isolated from lichen.</title>
        <authorList>
            <person name="Somphong A."/>
            <person name="Phongsopitanun W."/>
            <person name="Tanasupawat S."/>
            <person name="Peongsungnone V."/>
        </authorList>
    </citation>
    <scope>NUCLEOTIDE SEQUENCE [LARGE SCALE GENOMIC DNA]</scope>
    <source>
        <strain evidence="2 3">PM05-2</strain>
    </source>
</reference>
<protein>
    <recommendedName>
        <fullName evidence="4">Lipoprotein</fullName>
    </recommendedName>
</protein>